<dbReference type="PANTHER" id="PTHR47332:SF6">
    <property type="entry name" value="SET DOMAIN-CONTAINING PROTEIN"/>
    <property type="match status" value="1"/>
</dbReference>
<gene>
    <name evidence="1" type="ORF">CDEST_12973</name>
</gene>
<organism evidence="1 2">
    <name type="scientific">Colletotrichum destructivum</name>
    <dbReference type="NCBI Taxonomy" id="34406"/>
    <lineage>
        <taxon>Eukaryota</taxon>
        <taxon>Fungi</taxon>
        <taxon>Dikarya</taxon>
        <taxon>Ascomycota</taxon>
        <taxon>Pezizomycotina</taxon>
        <taxon>Sordariomycetes</taxon>
        <taxon>Hypocreomycetidae</taxon>
        <taxon>Glomerellales</taxon>
        <taxon>Glomerellaceae</taxon>
        <taxon>Colletotrichum</taxon>
        <taxon>Colletotrichum destructivum species complex</taxon>
    </lineage>
</organism>
<reference evidence="2" key="1">
    <citation type="journal article" date="2023" name="bioRxiv">
        <title>Complete genome of the Medicago anthracnose fungus, Colletotrichum destructivum, reveals a mini-chromosome-like region within a core chromosome.</title>
        <authorList>
            <person name="Lapalu N."/>
            <person name="Simon A."/>
            <person name="Lu A."/>
            <person name="Plaumann P.-L."/>
            <person name="Amselem J."/>
            <person name="Pigne S."/>
            <person name="Auger A."/>
            <person name="Koch C."/>
            <person name="Dallery J.-F."/>
            <person name="O'Connell R.J."/>
        </authorList>
    </citation>
    <scope>NUCLEOTIDE SEQUENCE [LARGE SCALE GENOMIC DNA]</scope>
    <source>
        <strain evidence="2">CBS 520.97</strain>
    </source>
</reference>
<evidence type="ECO:0000313" key="2">
    <source>
        <dbReference type="Proteomes" id="UP001322277"/>
    </source>
</evidence>
<dbReference type="Proteomes" id="UP001322277">
    <property type="component" value="Chromosome 8"/>
</dbReference>
<dbReference type="PANTHER" id="PTHR47332">
    <property type="entry name" value="SET DOMAIN-CONTAINING PROTEIN 5"/>
    <property type="match status" value="1"/>
</dbReference>
<keyword evidence="2" id="KW-1185">Reference proteome</keyword>
<dbReference type="InterPro" id="IPR053185">
    <property type="entry name" value="SET_domain_protein"/>
</dbReference>
<dbReference type="RefSeq" id="XP_062785180.1">
    <property type="nucleotide sequence ID" value="XM_062929129.1"/>
</dbReference>
<evidence type="ECO:0000313" key="1">
    <source>
        <dbReference type="EMBL" id="WQF87959.1"/>
    </source>
</evidence>
<dbReference type="EMBL" id="CP137312">
    <property type="protein sequence ID" value="WQF87959.1"/>
    <property type="molecule type" value="Genomic_DNA"/>
</dbReference>
<accession>A0AAX4IXD0</accession>
<name>A0AAX4IXD0_9PEZI</name>
<protein>
    <submittedName>
        <fullName evidence="1">Uncharacterized protein</fullName>
    </submittedName>
</protein>
<dbReference type="GeneID" id="87949473"/>
<dbReference type="KEGG" id="cdet:87949473"/>
<dbReference type="AlphaFoldDB" id="A0AAX4IXD0"/>
<sequence>MCDIIAYCSNEIYVMHPNKALSAVVFIRQVFCSNSPTLHKPTAGHDALQTAAIMSDTGLCPILYTLQQNISSNYQSSCAWSNDHKKQYRVFAGPQFNHGKGIVVITTPKRALDIFNFASVAKHSSSTRKLFSTTASGRKGRGIFANSHIPAGSLITRESPIFFEDQNWIEDISSEKVRAALQALAIGKLPKTTRQVFHELYGGPETGSFELKQKGLINAYGVSDTPTKNWPLLNK</sequence>
<proteinExistence type="predicted"/>